<name>A0A1N7NIC5_9BACT</name>
<dbReference type="InterPro" id="IPR005084">
    <property type="entry name" value="CBM6"/>
</dbReference>
<feature type="domain" description="CBM6" evidence="3">
    <location>
        <begin position="938"/>
        <end position="1055"/>
    </location>
</feature>
<dbReference type="AlphaFoldDB" id="A0A1N7NIC5"/>
<keyword evidence="2" id="KW-0732">Signal</keyword>
<dbReference type="InterPro" id="IPR026444">
    <property type="entry name" value="Secre_tail"/>
</dbReference>
<reference evidence="6" key="1">
    <citation type="submission" date="2017-01" db="EMBL/GenBank/DDBJ databases">
        <authorList>
            <person name="Varghese N."/>
            <person name="Submissions S."/>
        </authorList>
    </citation>
    <scope>NUCLEOTIDE SEQUENCE [LARGE SCALE GENOMIC DNA]</scope>
    <source>
        <strain evidence="6">DSM 21054</strain>
    </source>
</reference>
<dbReference type="Pfam" id="PF03422">
    <property type="entry name" value="CBM_6"/>
    <property type="match status" value="2"/>
</dbReference>
<dbReference type="SMART" id="SM00606">
    <property type="entry name" value="CBD_IV"/>
    <property type="match status" value="1"/>
</dbReference>
<sequence>MKPMTTQPNGRNLVMPRLIPIVLLMILTTLFHSSLHAQFLLLDDMEGNGPCAGKWDYYAGNTTTGKVLYGVNNPAPGGLNTSPKVAQFIKDTTSFEWMSAGCSLPDSFDLHGNTVFKLLVYSNVKEAVLFKLQPGTNYNKAVYFTYTIKNINTWEEASFDFQSVRTRTDLNRIEVHYADGKKANGILYFDLVQGPDPVSITVANTRITMGQEQGTVLQATVHGNTFTHALNKNSWTARWPSGVSIDSLQRVNDSVVNIVLAGNSTEVYSRYEAKLTIAGNQLDSSGAAQYTAKGTVVFAGNPSYTLIFADEFNGTGKPDYTKWTIDPRPKGWINGEQQVYTDSSYDNARMRNGCLVITGRKDYPNYNTTEPWSSGRVITQNKVDFKYGKVEVRARLPRARGSWPAIWLMPTTSAYGDWPKSGELDVMEHVGNNFGTVLSTVHTQNNNWMNGSHTSASKVLANVDSVFHVYAMEWNEDSIRFTYDGVKCYTYVNPKTDWKDWPFDQKFHIILNVAIGGGMGGAITEADWPDSMLVDYVRVYQQGIGTPVLDSISLTPANRAYISGKSYQYTSKVFDQNDFPLPVTPVYSITGTGNSITTGGRATVAQPGTITATAIYNGDTIRATANATLRAANYKPVPARIEAEAFDYSNTCCTETAQDTSGVLDVSYIANTSFMEYDIQTPWAGSYRLQLRVAVNTASSVRILLGDSLLTTLQLPASGGWQNWITVTTPPLQLPGGNQTLVLQSATSGWNFNWLKVIRATDVTLARIAVTPDSTSVFINARKPFKAAAYASDSSRIDLPFTWSVPTKAGVIDTKGVITASDTPGVYYVKAHYNSMFGKAKINVLALPKLARIKVVPDSLTLPLGASQQYTTQGFDQYGSAFAFTGATWSVTGTGNTVSSTGVVTATTNTGSYTVTATKDSISGTALFTTGYGCTFKKRIEAESSTSRSTVPTLETTTDTSGGQNFTGIGYNHWFGYSTLGIPVKGRYNVSFRVLTTAPAQVKLANTGVVYGIINLPNTNGQWATITDTMTIPAISYANVIQHSGTFKFNWFAIDNCANAPAPDSSSLRANTLATLPGKTAPATNTLQVYPNPVNETITIETGNRPYKTMQLLDMSGRLLQQWPVPAGATRFTTHLGNIPVGNYIIRLQGNTAPASVKIIKQ</sequence>
<dbReference type="SUPFAM" id="SSF49785">
    <property type="entry name" value="Galactose-binding domain-like"/>
    <property type="match status" value="2"/>
</dbReference>
<dbReference type="OrthoDB" id="9809583at2"/>
<evidence type="ECO:0000259" key="4">
    <source>
        <dbReference type="PROSITE" id="PS51762"/>
    </source>
</evidence>
<dbReference type="InterPro" id="IPR000757">
    <property type="entry name" value="Beta-glucanase-like"/>
</dbReference>
<dbReference type="Gene3D" id="2.60.40.1080">
    <property type="match status" value="2"/>
</dbReference>
<feature type="domain" description="GH16" evidence="4">
    <location>
        <begin position="290"/>
        <end position="545"/>
    </location>
</feature>
<accession>A0A1N7NIC5</accession>
<feature type="domain" description="CBM6" evidence="3">
    <location>
        <begin position="639"/>
        <end position="758"/>
    </location>
</feature>
<evidence type="ECO:0000313" key="5">
    <source>
        <dbReference type="EMBL" id="SIS98072.1"/>
    </source>
</evidence>
<dbReference type="Pfam" id="PF00722">
    <property type="entry name" value="Glyco_hydro_16"/>
    <property type="match status" value="1"/>
</dbReference>
<evidence type="ECO:0000259" key="3">
    <source>
        <dbReference type="PROSITE" id="PS51175"/>
    </source>
</evidence>
<dbReference type="Gene3D" id="2.60.120.200">
    <property type="match status" value="1"/>
</dbReference>
<dbReference type="CDD" id="cd04080">
    <property type="entry name" value="CBM6_cellulase-like"/>
    <property type="match status" value="1"/>
</dbReference>
<comment type="similarity">
    <text evidence="1">Belongs to the glycosyl hydrolase 16 family.</text>
</comment>
<dbReference type="PROSITE" id="PS51762">
    <property type="entry name" value="GH16_2"/>
    <property type="match status" value="1"/>
</dbReference>
<dbReference type="PROSITE" id="PS51175">
    <property type="entry name" value="CBM6"/>
    <property type="match status" value="2"/>
</dbReference>
<dbReference type="Pfam" id="PF18962">
    <property type="entry name" value="Por_Secre_tail"/>
    <property type="match status" value="1"/>
</dbReference>
<proteinExistence type="inferred from homology"/>
<keyword evidence="6" id="KW-1185">Reference proteome</keyword>
<dbReference type="Gene3D" id="2.60.120.260">
    <property type="entry name" value="Galactose-binding domain-like"/>
    <property type="match status" value="2"/>
</dbReference>
<dbReference type="SUPFAM" id="SSF49899">
    <property type="entry name" value="Concanavalin A-like lectins/glucanases"/>
    <property type="match status" value="1"/>
</dbReference>
<dbReference type="NCBIfam" id="TIGR04183">
    <property type="entry name" value="Por_Secre_tail"/>
    <property type="match status" value="1"/>
</dbReference>
<gene>
    <name evidence="5" type="ORF">SAMN05421788_102463</name>
</gene>
<evidence type="ECO:0000313" key="6">
    <source>
        <dbReference type="Proteomes" id="UP000186917"/>
    </source>
</evidence>
<dbReference type="GO" id="GO:0005975">
    <property type="term" value="P:carbohydrate metabolic process"/>
    <property type="evidence" value="ECO:0007669"/>
    <property type="project" value="InterPro"/>
</dbReference>
<dbReference type="PANTHER" id="PTHR10963:SF55">
    <property type="entry name" value="GLYCOSIDE HYDROLASE FAMILY 16 PROTEIN"/>
    <property type="match status" value="1"/>
</dbReference>
<dbReference type="GO" id="GO:0004553">
    <property type="term" value="F:hydrolase activity, hydrolyzing O-glycosyl compounds"/>
    <property type="evidence" value="ECO:0007669"/>
    <property type="project" value="InterPro"/>
</dbReference>
<dbReference type="Proteomes" id="UP000186917">
    <property type="component" value="Unassembled WGS sequence"/>
</dbReference>
<dbReference type="EMBL" id="FTOR01000002">
    <property type="protein sequence ID" value="SIS98072.1"/>
    <property type="molecule type" value="Genomic_DNA"/>
</dbReference>
<dbReference type="GO" id="GO:0030246">
    <property type="term" value="F:carbohydrate binding"/>
    <property type="evidence" value="ECO:0007669"/>
    <property type="project" value="InterPro"/>
</dbReference>
<dbReference type="PANTHER" id="PTHR10963">
    <property type="entry name" value="GLYCOSYL HYDROLASE-RELATED"/>
    <property type="match status" value="1"/>
</dbReference>
<protein>
    <submittedName>
        <fullName evidence="5">Por secretion system C-terminal sorting domain-containing protein</fullName>
    </submittedName>
</protein>
<evidence type="ECO:0000256" key="2">
    <source>
        <dbReference type="ARBA" id="ARBA00022729"/>
    </source>
</evidence>
<dbReference type="InterPro" id="IPR006584">
    <property type="entry name" value="Cellulose-bd_IV"/>
</dbReference>
<evidence type="ECO:0000256" key="1">
    <source>
        <dbReference type="ARBA" id="ARBA00006865"/>
    </source>
</evidence>
<dbReference type="RefSeq" id="WP_084206164.1">
    <property type="nucleotide sequence ID" value="NZ_AP017422.1"/>
</dbReference>
<dbReference type="STRING" id="477680.SAMN05421788_102463"/>
<dbReference type="CDD" id="cd08023">
    <property type="entry name" value="GH16_laminarinase_like"/>
    <property type="match status" value="1"/>
</dbReference>
<dbReference type="InterPro" id="IPR050546">
    <property type="entry name" value="Glycosyl_Hydrlase_16"/>
</dbReference>
<dbReference type="InterPro" id="IPR013320">
    <property type="entry name" value="ConA-like_dom_sf"/>
</dbReference>
<dbReference type="InterPro" id="IPR008979">
    <property type="entry name" value="Galactose-bd-like_sf"/>
</dbReference>
<organism evidence="5 6">
    <name type="scientific">Filimonas lacunae</name>
    <dbReference type="NCBI Taxonomy" id="477680"/>
    <lineage>
        <taxon>Bacteria</taxon>
        <taxon>Pseudomonadati</taxon>
        <taxon>Bacteroidota</taxon>
        <taxon>Chitinophagia</taxon>
        <taxon>Chitinophagales</taxon>
        <taxon>Chitinophagaceae</taxon>
        <taxon>Filimonas</taxon>
    </lineage>
</organism>